<organism evidence="4 5">
    <name type="scientific">Trapa natans</name>
    <name type="common">Water chestnut</name>
    <dbReference type="NCBI Taxonomy" id="22666"/>
    <lineage>
        <taxon>Eukaryota</taxon>
        <taxon>Viridiplantae</taxon>
        <taxon>Streptophyta</taxon>
        <taxon>Embryophyta</taxon>
        <taxon>Tracheophyta</taxon>
        <taxon>Spermatophyta</taxon>
        <taxon>Magnoliopsida</taxon>
        <taxon>eudicotyledons</taxon>
        <taxon>Gunneridae</taxon>
        <taxon>Pentapetalae</taxon>
        <taxon>rosids</taxon>
        <taxon>malvids</taxon>
        <taxon>Myrtales</taxon>
        <taxon>Lythraceae</taxon>
        <taxon>Trapa</taxon>
    </lineage>
</organism>
<comment type="caution">
    <text evidence="4">The sequence shown here is derived from an EMBL/GenBank/DDBJ whole genome shotgun (WGS) entry which is preliminary data.</text>
</comment>
<dbReference type="InterPro" id="IPR029026">
    <property type="entry name" value="tRNA_m1G_MTases_N"/>
</dbReference>
<reference evidence="4 5" key="1">
    <citation type="journal article" date="2023" name="Hortic Res">
        <title>Pangenome of water caltrop reveals structural variations and asymmetric subgenome divergence after allopolyploidization.</title>
        <authorList>
            <person name="Zhang X."/>
            <person name="Chen Y."/>
            <person name="Wang L."/>
            <person name="Yuan Y."/>
            <person name="Fang M."/>
            <person name="Shi L."/>
            <person name="Lu R."/>
            <person name="Comes H.P."/>
            <person name="Ma Y."/>
            <person name="Chen Y."/>
            <person name="Huang G."/>
            <person name="Zhou Y."/>
            <person name="Zheng Z."/>
            <person name="Qiu Y."/>
        </authorList>
    </citation>
    <scope>NUCLEOTIDE SEQUENCE [LARGE SCALE GENOMIC DNA]</scope>
    <source>
        <strain evidence="4">F231</strain>
    </source>
</reference>
<dbReference type="EMBL" id="JAXQNO010000010">
    <property type="protein sequence ID" value="KAK4790321.1"/>
    <property type="molecule type" value="Genomic_DNA"/>
</dbReference>
<dbReference type="GO" id="GO:0008173">
    <property type="term" value="F:RNA methyltransferase activity"/>
    <property type="evidence" value="ECO:0007669"/>
    <property type="project" value="InterPro"/>
</dbReference>
<dbReference type="InterPro" id="IPR029028">
    <property type="entry name" value="Alpha/beta_knot_MTases"/>
</dbReference>
<dbReference type="PANTHER" id="PTHR43191">
    <property type="entry name" value="RRNA METHYLTRANSFERASE 3"/>
    <property type="match status" value="1"/>
</dbReference>
<gene>
    <name evidence="4" type="ORF">SAY86_017625</name>
</gene>
<evidence type="ECO:0000313" key="4">
    <source>
        <dbReference type="EMBL" id="KAK4790321.1"/>
    </source>
</evidence>
<keyword evidence="5" id="KW-1185">Reference proteome</keyword>
<sequence>MQCMGILYSSAFNHLPELKFSILRADQPLADEQSRSLKCRRASIECNTKIVTSTSNPIVKHCMKLRQNSSYRHSHGSTLIVGMTPIREISCFQQSLQEKTTTMDCLLLLESAAVPDGLDDHTITVVRVSPQVMKKLSGVESSESTEAAAIMRIPSTYHSIVNGKKECRFHQWFPSMHRILVFDRIQDPGNLGTLLRSMVAFNWDGVFLLPGCCDPFNDKALRASRGASFQIPIVVGEWSHLKSLKNEYGLRLLAGHPGSSEDHRPVTELSRVLVDSLLQEPLCLVLGSEGRGLSEQSELECELVSIPMAGKFESLNVSVAGGILMYALQPRNCRAS</sequence>
<proteinExistence type="predicted"/>
<dbReference type="AlphaFoldDB" id="A0AAN7R7K6"/>
<accession>A0AAN7R7K6</accession>
<dbReference type="FunFam" id="3.40.1280.10:FF:000027">
    <property type="entry name" value="Putative tRNA/rRNA methyltransferase YsgA"/>
    <property type="match status" value="1"/>
</dbReference>
<dbReference type="PANTHER" id="PTHR43191:SF2">
    <property type="entry name" value="RRNA METHYLTRANSFERASE 3, MITOCHONDRIAL"/>
    <property type="match status" value="1"/>
</dbReference>
<dbReference type="Gene3D" id="3.30.1330.30">
    <property type="match status" value="1"/>
</dbReference>
<dbReference type="GO" id="GO:0006396">
    <property type="term" value="P:RNA processing"/>
    <property type="evidence" value="ECO:0007669"/>
    <property type="project" value="InterPro"/>
</dbReference>
<protein>
    <recommendedName>
        <fullName evidence="3">tRNA/rRNA methyltransferase SpoU type domain-containing protein</fullName>
    </recommendedName>
</protein>
<dbReference type="CDD" id="cd18095">
    <property type="entry name" value="SpoU-like_rRNA-MTase"/>
    <property type="match status" value="1"/>
</dbReference>
<dbReference type="Gene3D" id="3.40.1280.10">
    <property type="match status" value="1"/>
</dbReference>
<name>A0AAN7R7K6_TRANT</name>
<dbReference type="InterPro" id="IPR029064">
    <property type="entry name" value="Ribosomal_eL30-like_sf"/>
</dbReference>
<dbReference type="Pfam" id="PF00588">
    <property type="entry name" value="SpoU_methylase"/>
    <property type="match status" value="1"/>
</dbReference>
<keyword evidence="1" id="KW-0489">Methyltransferase</keyword>
<dbReference type="InterPro" id="IPR001537">
    <property type="entry name" value="SpoU_MeTrfase"/>
</dbReference>
<dbReference type="GO" id="GO:0032259">
    <property type="term" value="P:methylation"/>
    <property type="evidence" value="ECO:0007669"/>
    <property type="project" value="UniProtKB-KW"/>
</dbReference>
<evidence type="ECO:0000259" key="3">
    <source>
        <dbReference type="Pfam" id="PF00588"/>
    </source>
</evidence>
<feature type="domain" description="tRNA/rRNA methyltransferase SpoU type" evidence="3">
    <location>
        <begin position="179"/>
        <end position="326"/>
    </location>
</feature>
<evidence type="ECO:0000313" key="5">
    <source>
        <dbReference type="Proteomes" id="UP001346149"/>
    </source>
</evidence>
<dbReference type="SUPFAM" id="SSF55315">
    <property type="entry name" value="L30e-like"/>
    <property type="match status" value="1"/>
</dbReference>
<evidence type="ECO:0000256" key="2">
    <source>
        <dbReference type="ARBA" id="ARBA00022679"/>
    </source>
</evidence>
<keyword evidence="2" id="KW-0808">Transferase</keyword>
<dbReference type="InterPro" id="IPR051259">
    <property type="entry name" value="rRNA_Methyltransferase"/>
</dbReference>
<dbReference type="SUPFAM" id="SSF75217">
    <property type="entry name" value="alpha/beta knot"/>
    <property type="match status" value="1"/>
</dbReference>
<dbReference type="GO" id="GO:0003723">
    <property type="term" value="F:RNA binding"/>
    <property type="evidence" value="ECO:0007669"/>
    <property type="project" value="InterPro"/>
</dbReference>
<dbReference type="Proteomes" id="UP001346149">
    <property type="component" value="Unassembled WGS sequence"/>
</dbReference>
<evidence type="ECO:0000256" key="1">
    <source>
        <dbReference type="ARBA" id="ARBA00022603"/>
    </source>
</evidence>